<dbReference type="Proteomes" id="UP000316609">
    <property type="component" value="Unassembled WGS sequence"/>
</dbReference>
<keyword evidence="2" id="KW-0378">Hydrolase</keyword>
<dbReference type="InterPro" id="IPR029058">
    <property type="entry name" value="AB_hydrolase_fold"/>
</dbReference>
<dbReference type="SUPFAM" id="SSF53474">
    <property type="entry name" value="alpha/beta-Hydrolases"/>
    <property type="match status" value="1"/>
</dbReference>
<proteinExistence type="predicted"/>
<evidence type="ECO:0000259" key="1">
    <source>
        <dbReference type="Pfam" id="PF12697"/>
    </source>
</evidence>
<comment type="caution">
    <text evidence="2">The sequence shown here is derived from an EMBL/GenBank/DDBJ whole genome shotgun (WGS) entry which is preliminary data.</text>
</comment>
<organism evidence="2 3">
    <name type="scientific">Eiseniibacteriota bacterium</name>
    <dbReference type="NCBI Taxonomy" id="2212470"/>
    <lineage>
        <taxon>Bacteria</taxon>
        <taxon>Candidatus Eiseniibacteriota</taxon>
    </lineage>
</organism>
<feature type="domain" description="AB hydrolase-1" evidence="1">
    <location>
        <begin position="7"/>
        <end position="146"/>
    </location>
</feature>
<gene>
    <name evidence="2" type="ORF">E6K78_11800</name>
</gene>
<evidence type="ECO:0000313" key="3">
    <source>
        <dbReference type="Proteomes" id="UP000316609"/>
    </source>
</evidence>
<sequence>AKYHFDVRRIAIVGHSFGGWLALMTAGREPPSVCVVGLAAWNVGGAALRFPAHPDERASNLADFRASTDPAGGPVRAAAADLLQEMVAHATAWDYLSQARALGDRALLLVAATDDSPDEDVAMHEKMARGVRAAGGRHVTMVQYEDDHPFSSHRLALADLITHWLAMCPAVRLPGFLFRF</sequence>
<reference evidence="2 3" key="1">
    <citation type="journal article" date="2019" name="Nat. Microbiol.">
        <title>Mediterranean grassland soil C-N compound turnover is dependent on rainfall and depth, and is mediated by genomically divergent microorganisms.</title>
        <authorList>
            <person name="Diamond S."/>
            <person name="Andeer P.F."/>
            <person name="Li Z."/>
            <person name="Crits-Christoph A."/>
            <person name="Burstein D."/>
            <person name="Anantharaman K."/>
            <person name="Lane K.R."/>
            <person name="Thomas B.C."/>
            <person name="Pan C."/>
            <person name="Northen T.R."/>
            <person name="Banfield J.F."/>
        </authorList>
    </citation>
    <scope>NUCLEOTIDE SEQUENCE [LARGE SCALE GENOMIC DNA]</scope>
    <source>
        <strain evidence="2">WS_8</strain>
    </source>
</reference>
<dbReference type="GO" id="GO:0016787">
    <property type="term" value="F:hydrolase activity"/>
    <property type="evidence" value="ECO:0007669"/>
    <property type="project" value="UniProtKB-KW"/>
</dbReference>
<dbReference type="InterPro" id="IPR000073">
    <property type="entry name" value="AB_hydrolase_1"/>
</dbReference>
<feature type="non-terminal residue" evidence="2">
    <location>
        <position position="1"/>
    </location>
</feature>
<dbReference type="Pfam" id="PF12697">
    <property type="entry name" value="Abhydrolase_6"/>
    <property type="match status" value="1"/>
</dbReference>
<dbReference type="AlphaFoldDB" id="A0A538TFN7"/>
<evidence type="ECO:0000313" key="2">
    <source>
        <dbReference type="EMBL" id="TMQ62427.1"/>
    </source>
</evidence>
<dbReference type="Gene3D" id="3.40.50.1820">
    <property type="entry name" value="alpha/beta hydrolase"/>
    <property type="match status" value="1"/>
</dbReference>
<name>A0A538TFN7_UNCEI</name>
<dbReference type="EMBL" id="VBOY01000136">
    <property type="protein sequence ID" value="TMQ62427.1"/>
    <property type="molecule type" value="Genomic_DNA"/>
</dbReference>
<protein>
    <submittedName>
        <fullName evidence="2">Alpha/beta fold hydrolase</fullName>
    </submittedName>
</protein>
<accession>A0A538TFN7</accession>